<reference evidence="1" key="2">
    <citation type="journal article" date="2015" name="Fish Shellfish Immunol.">
        <title>Early steps in the European eel (Anguilla anguilla)-Vibrio vulnificus interaction in the gills: Role of the RtxA13 toxin.</title>
        <authorList>
            <person name="Callol A."/>
            <person name="Pajuelo D."/>
            <person name="Ebbesson L."/>
            <person name="Teles M."/>
            <person name="MacKenzie S."/>
            <person name="Amaro C."/>
        </authorList>
    </citation>
    <scope>NUCLEOTIDE SEQUENCE</scope>
</reference>
<accession>A0A0E9S4Z4</accession>
<dbReference type="AlphaFoldDB" id="A0A0E9S4Z4"/>
<organism evidence="1">
    <name type="scientific">Anguilla anguilla</name>
    <name type="common">European freshwater eel</name>
    <name type="synonym">Muraena anguilla</name>
    <dbReference type="NCBI Taxonomy" id="7936"/>
    <lineage>
        <taxon>Eukaryota</taxon>
        <taxon>Metazoa</taxon>
        <taxon>Chordata</taxon>
        <taxon>Craniata</taxon>
        <taxon>Vertebrata</taxon>
        <taxon>Euteleostomi</taxon>
        <taxon>Actinopterygii</taxon>
        <taxon>Neopterygii</taxon>
        <taxon>Teleostei</taxon>
        <taxon>Anguilliformes</taxon>
        <taxon>Anguillidae</taxon>
        <taxon>Anguilla</taxon>
    </lineage>
</organism>
<protein>
    <submittedName>
        <fullName evidence="1">Uncharacterized protein</fullName>
    </submittedName>
</protein>
<evidence type="ECO:0000313" key="1">
    <source>
        <dbReference type="EMBL" id="JAH36341.1"/>
    </source>
</evidence>
<proteinExistence type="predicted"/>
<reference evidence="1" key="1">
    <citation type="submission" date="2014-11" db="EMBL/GenBank/DDBJ databases">
        <authorList>
            <person name="Amaro Gonzalez C."/>
        </authorList>
    </citation>
    <scope>NUCLEOTIDE SEQUENCE</scope>
</reference>
<dbReference type="EMBL" id="GBXM01072236">
    <property type="protein sequence ID" value="JAH36341.1"/>
    <property type="molecule type" value="Transcribed_RNA"/>
</dbReference>
<name>A0A0E9S4Z4_ANGAN</name>
<sequence>MLLSLGLCCDQIDPVQNGKQYWTSRLL</sequence>